<comment type="caution">
    <text evidence="4">The sequence shown here is derived from an EMBL/GenBank/DDBJ whole genome shotgun (WGS) entry which is preliminary data.</text>
</comment>
<protein>
    <submittedName>
        <fullName evidence="4">DUF447 domain-containing protein</fullName>
    </submittedName>
</protein>
<evidence type="ECO:0000259" key="3">
    <source>
        <dbReference type="Pfam" id="PF20766"/>
    </source>
</evidence>
<name>A0ABD5PMZ0_9EURY</name>
<dbReference type="Pfam" id="PF04289">
    <property type="entry name" value="DUF447_N"/>
    <property type="match status" value="1"/>
</dbReference>
<dbReference type="EMBL" id="JBHSFA010000005">
    <property type="protein sequence ID" value="MFC4541967.1"/>
    <property type="molecule type" value="Genomic_DNA"/>
</dbReference>
<feature type="domain" description="DUF447" evidence="2">
    <location>
        <begin position="34"/>
        <end position="143"/>
    </location>
</feature>
<gene>
    <name evidence="4" type="ORF">ACFO5R_08515</name>
</gene>
<feature type="domain" description="DUF447" evidence="3">
    <location>
        <begin position="152"/>
        <end position="204"/>
    </location>
</feature>
<dbReference type="AlphaFoldDB" id="A0ABD5PMZ0"/>
<proteinExistence type="predicted"/>
<sequence length="209" mass="22827">MSDDAVAGDRTDFDDDPDGGTDSIAWPVTLTGVTETVVTTLGPNGLWNAAALGLFAGDPVTARTWGNTRTRRNLHRQGEAYVQFTRDPVDFADAALSIYELEEPILDSAGAWVRVRVEQVDSGTEGETEWEEWSLDPVESAIETETVPTIDRGLGAVVEATVAASRLGVAEYDEDRLRDRLDHCASIVERAGGPREREAIERVRGHSTW</sequence>
<dbReference type="Pfam" id="PF20766">
    <property type="entry name" value="DUF447_C"/>
    <property type="match status" value="1"/>
</dbReference>
<dbReference type="SUPFAM" id="SSF50475">
    <property type="entry name" value="FMN-binding split barrel"/>
    <property type="match status" value="1"/>
</dbReference>
<reference evidence="4 5" key="1">
    <citation type="journal article" date="2019" name="Int. J. Syst. Evol. Microbiol.">
        <title>The Global Catalogue of Microorganisms (GCM) 10K type strain sequencing project: providing services to taxonomists for standard genome sequencing and annotation.</title>
        <authorList>
            <consortium name="The Broad Institute Genomics Platform"/>
            <consortium name="The Broad Institute Genome Sequencing Center for Infectious Disease"/>
            <person name="Wu L."/>
            <person name="Ma J."/>
        </authorList>
    </citation>
    <scope>NUCLEOTIDE SEQUENCE [LARGE SCALE GENOMIC DNA]</scope>
    <source>
        <strain evidence="4 5">WLHS5</strain>
    </source>
</reference>
<dbReference type="RefSeq" id="WP_250141375.1">
    <property type="nucleotide sequence ID" value="NZ_JALIQP010000004.1"/>
</dbReference>
<dbReference type="Proteomes" id="UP001595898">
    <property type="component" value="Unassembled WGS sequence"/>
</dbReference>
<keyword evidence="5" id="KW-1185">Reference proteome</keyword>
<dbReference type="Gene3D" id="2.30.110.10">
    <property type="entry name" value="Electron Transport, Fmn-binding Protein, Chain A"/>
    <property type="match status" value="1"/>
</dbReference>
<dbReference type="InterPro" id="IPR049288">
    <property type="entry name" value="DUF447_C"/>
</dbReference>
<accession>A0ABD5PMZ0</accession>
<organism evidence="4 5">
    <name type="scientific">Halosolutus amylolyticus</name>
    <dbReference type="NCBI Taxonomy" id="2932267"/>
    <lineage>
        <taxon>Archaea</taxon>
        <taxon>Methanobacteriati</taxon>
        <taxon>Methanobacteriota</taxon>
        <taxon>Stenosarchaea group</taxon>
        <taxon>Halobacteria</taxon>
        <taxon>Halobacteriales</taxon>
        <taxon>Natrialbaceae</taxon>
        <taxon>Halosolutus</taxon>
    </lineage>
</organism>
<dbReference type="Gene3D" id="1.20.58.290">
    <property type="entry name" value="Hypothetical membrane protein ta0354_69_121"/>
    <property type="match status" value="1"/>
</dbReference>
<dbReference type="InterPro" id="IPR007386">
    <property type="entry name" value="DUF447_N"/>
</dbReference>
<dbReference type="InterPro" id="IPR012349">
    <property type="entry name" value="Split_barrel_FMN-bd"/>
</dbReference>
<evidence type="ECO:0000313" key="4">
    <source>
        <dbReference type="EMBL" id="MFC4541967.1"/>
    </source>
</evidence>
<feature type="region of interest" description="Disordered" evidence="1">
    <location>
        <begin position="1"/>
        <end position="24"/>
    </location>
</feature>
<evidence type="ECO:0000313" key="5">
    <source>
        <dbReference type="Proteomes" id="UP001595898"/>
    </source>
</evidence>
<evidence type="ECO:0000259" key="2">
    <source>
        <dbReference type="Pfam" id="PF04289"/>
    </source>
</evidence>
<evidence type="ECO:0000256" key="1">
    <source>
        <dbReference type="SAM" id="MobiDB-lite"/>
    </source>
</evidence>